<dbReference type="Gene3D" id="3.10.10.10">
    <property type="entry name" value="HIV Type 1 Reverse Transcriptase, subunit A, domain 1"/>
    <property type="match status" value="1"/>
</dbReference>
<dbReference type="InterPro" id="IPR000477">
    <property type="entry name" value="RT_dom"/>
</dbReference>
<dbReference type="Proteomes" id="UP000288805">
    <property type="component" value="Unassembled WGS sequence"/>
</dbReference>
<proteinExistence type="predicted"/>
<evidence type="ECO:0000313" key="3">
    <source>
        <dbReference type="Proteomes" id="UP000288805"/>
    </source>
</evidence>
<organism evidence="2 3">
    <name type="scientific">Vitis vinifera</name>
    <name type="common">Grape</name>
    <dbReference type="NCBI Taxonomy" id="29760"/>
    <lineage>
        <taxon>Eukaryota</taxon>
        <taxon>Viridiplantae</taxon>
        <taxon>Streptophyta</taxon>
        <taxon>Embryophyta</taxon>
        <taxon>Tracheophyta</taxon>
        <taxon>Spermatophyta</taxon>
        <taxon>Magnoliopsida</taxon>
        <taxon>eudicotyledons</taxon>
        <taxon>Gunneridae</taxon>
        <taxon>Pentapetalae</taxon>
        <taxon>rosids</taxon>
        <taxon>Vitales</taxon>
        <taxon>Vitaceae</taxon>
        <taxon>Viteae</taxon>
        <taxon>Vitis</taxon>
    </lineage>
</organism>
<dbReference type="EMBL" id="QGNW01000916">
    <property type="protein sequence ID" value="RVW58965.1"/>
    <property type="molecule type" value="Genomic_DNA"/>
</dbReference>
<accession>A0A438FG56</accession>
<evidence type="ECO:0000313" key="2">
    <source>
        <dbReference type="EMBL" id="RVW58965.1"/>
    </source>
</evidence>
<dbReference type="InterPro" id="IPR053134">
    <property type="entry name" value="RNA-dir_DNA_polymerase"/>
</dbReference>
<sequence>MSPWRRREEILPLFNQEDSQEATVEDPPKLVLKPLPVDLKYAYLEENEKCPVVVSSTLTSDQEDNLLGVLRKCKKAIGWQISDLKGISPLVCTHHIYMEDDAKPVRQPQRRLNPHMQEMVRGEVLKLLQAGIIYPISDSLWVSPTQVVPKKSGITVVQNEKGEESLHVLPQDGGRMPFGLCNAPATFQRCMLSIFSDMVERIMEVFMDDITVYGSSYEECLLHLEAVL</sequence>
<evidence type="ECO:0000259" key="1">
    <source>
        <dbReference type="Pfam" id="PF00078"/>
    </source>
</evidence>
<reference evidence="2 3" key="1">
    <citation type="journal article" date="2018" name="PLoS Genet.">
        <title>Population sequencing reveals clonal diversity and ancestral inbreeding in the grapevine cultivar Chardonnay.</title>
        <authorList>
            <person name="Roach M.J."/>
            <person name="Johnson D.L."/>
            <person name="Bohlmann J."/>
            <person name="van Vuuren H.J."/>
            <person name="Jones S.J."/>
            <person name="Pretorius I.S."/>
            <person name="Schmidt S.A."/>
            <person name="Borneman A.R."/>
        </authorList>
    </citation>
    <scope>NUCLEOTIDE SEQUENCE [LARGE SCALE GENOMIC DNA]</scope>
    <source>
        <strain evidence="3">cv. Chardonnay</strain>
        <tissue evidence="2">Leaf</tissue>
    </source>
</reference>
<dbReference type="PANTHER" id="PTHR24559:SF444">
    <property type="entry name" value="REVERSE TRANSCRIPTASE DOMAIN-CONTAINING PROTEIN"/>
    <property type="match status" value="1"/>
</dbReference>
<comment type="caution">
    <text evidence="2">The sequence shown here is derived from an EMBL/GenBank/DDBJ whole genome shotgun (WGS) entry which is preliminary data.</text>
</comment>
<dbReference type="SUPFAM" id="SSF56672">
    <property type="entry name" value="DNA/RNA polymerases"/>
    <property type="match status" value="1"/>
</dbReference>
<dbReference type="Gene3D" id="3.30.70.270">
    <property type="match status" value="1"/>
</dbReference>
<name>A0A438FG56_VITVI</name>
<dbReference type="Pfam" id="PF00078">
    <property type="entry name" value="RVT_1"/>
    <property type="match status" value="1"/>
</dbReference>
<dbReference type="InterPro" id="IPR043128">
    <property type="entry name" value="Rev_trsase/Diguanyl_cyclase"/>
</dbReference>
<gene>
    <name evidence="2" type="ORF">CK203_107359</name>
</gene>
<dbReference type="InterPro" id="IPR043502">
    <property type="entry name" value="DNA/RNA_pol_sf"/>
</dbReference>
<protein>
    <recommendedName>
        <fullName evidence="1">Reverse transcriptase domain-containing protein</fullName>
    </recommendedName>
</protein>
<dbReference type="PANTHER" id="PTHR24559">
    <property type="entry name" value="TRANSPOSON TY3-I GAG-POL POLYPROTEIN"/>
    <property type="match status" value="1"/>
</dbReference>
<dbReference type="AlphaFoldDB" id="A0A438FG56"/>
<feature type="domain" description="Reverse transcriptase" evidence="1">
    <location>
        <begin position="175"/>
        <end position="227"/>
    </location>
</feature>